<evidence type="ECO:0000313" key="2">
    <source>
        <dbReference type="Proteomes" id="UP000220102"/>
    </source>
</evidence>
<dbReference type="Proteomes" id="UP000220102">
    <property type="component" value="Unassembled WGS sequence"/>
</dbReference>
<organism evidence="1 2">
    <name type="scientific">Longibacter salinarum</name>
    <dbReference type="NCBI Taxonomy" id="1850348"/>
    <lineage>
        <taxon>Bacteria</taxon>
        <taxon>Pseudomonadati</taxon>
        <taxon>Rhodothermota</taxon>
        <taxon>Rhodothermia</taxon>
        <taxon>Rhodothermales</taxon>
        <taxon>Salisaetaceae</taxon>
        <taxon>Longibacter</taxon>
    </lineage>
</organism>
<dbReference type="EMBL" id="PDEQ01000011">
    <property type="protein sequence ID" value="PEN11180.1"/>
    <property type="molecule type" value="Genomic_DNA"/>
</dbReference>
<comment type="caution">
    <text evidence="1">The sequence shown here is derived from an EMBL/GenBank/DDBJ whole genome shotgun (WGS) entry which is preliminary data.</text>
</comment>
<keyword evidence="2" id="KW-1185">Reference proteome</keyword>
<sequence length="97" mass="10757">MTWHLDQWCRFGVAARVSGKPAEGRPRPAGLGVLDWTDSVVLNTRADSAVVRSREMRSVKKREATAEAFCYYLTSSLTMIGPMLGLTPVQFMFTCTA</sequence>
<accession>A0A2A8CTW1</accession>
<reference evidence="1 2" key="1">
    <citation type="submission" date="2017-10" db="EMBL/GenBank/DDBJ databases">
        <title>Draft genome of Longibacter Salinarum.</title>
        <authorList>
            <person name="Goh K.M."/>
            <person name="Shamsir M.S."/>
            <person name="Lim S.W."/>
        </authorList>
    </citation>
    <scope>NUCLEOTIDE SEQUENCE [LARGE SCALE GENOMIC DNA]</scope>
    <source>
        <strain evidence="1 2">KCTC 52045</strain>
    </source>
</reference>
<evidence type="ECO:0000313" key="1">
    <source>
        <dbReference type="EMBL" id="PEN11180.1"/>
    </source>
</evidence>
<gene>
    <name evidence="1" type="ORF">CRI94_16450</name>
</gene>
<protein>
    <submittedName>
        <fullName evidence="1">Uncharacterized protein</fullName>
    </submittedName>
</protein>
<dbReference type="AlphaFoldDB" id="A0A2A8CTW1"/>
<proteinExistence type="predicted"/>
<name>A0A2A8CTW1_9BACT</name>